<name>A0AAV6LK68_9ERIC</name>
<sequence>MPRLSVAKACLMACQNNVGQGLAGRLLVTGKAMHCSWHAKSNGGHGKAHDMPKQGLAKAWQAYCLSPSKAMRSS</sequence>
<reference evidence="1" key="1">
    <citation type="submission" date="2020-08" db="EMBL/GenBank/DDBJ databases">
        <title>Plant Genome Project.</title>
        <authorList>
            <person name="Zhang R.-G."/>
        </authorList>
    </citation>
    <scope>NUCLEOTIDE SEQUENCE</scope>
    <source>
        <strain evidence="1">WSP0</strain>
        <tissue evidence="1">Leaf</tissue>
    </source>
</reference>
<accession>A0AAV6LK68</accession>
<evidence type="ECO:0000313" key="2">
    <source>
        <dbReference type="Proteomes" id="UP000823749"/>
    </source>
</evidence>
<evidence type="ECO:0000313" key="1">
    <source>
        <dbReference type="EMBL" id="KAG5565538.1"/>
    </source>
</evidence>
<dbReference type="EMBL" id="JACTNZ010000001">
    <property type="protein sequence ID" value="KAG5565538.1"/>
    <property type="molecule type" value="Genomic_DNA"/>
</dbReference>
<gene>
    <name evidence="1" type="ORF">RHGRI_001441</name>
</gene>
<protein>
    <submittedName>
        <fullName evidence="1">Uncharacterized protein</fullName>
    </submittedName>
</protein>
<organism evidence="1 2">
    <name type="scientific">Rhododendron griersonianum</name>
    <dbReference type="NCBI Taxonomy" id="479676"/>
    <lineage>
        <taxon>Eukaryota</taxon>
        <taxon>Viridiplantae</taxon>
        <taxon>Streptophyta</taxon>
        <taxon>Embryophyta</taxon>
        <taxon>Tracheophyta</taxon>
        <taxon>Spermatophyta</taxon>
        <taxon>Magnoliopsida</taxon>
        <taxon>eudicotyledons</taxon>
        <taxon>Gunneridae</taxon>
        <taxon>Pentapetalae</taxon>
        <taxon>asterids</taxon>
        <taxon>Ericales</taxon>
        <taxon>Ericaceae</taxon>
        <taxon>Ericoideae</taxon>
        <taxon>Rhodoreae</taxon>
        <taxon>Rhododendron</taxon>
    </lineage>
</organism>
<dbReference type="Proteomes" id="UP000823749">
    <property type="component" value="Chromosome 1"/>
</dbReference>
<keyword evidence="2" id="KW-1185">Reference proteome</keyword>
<proteinExistence type="predicted"/>
<dbReference type="AlphaFoldDB" id="A0AAV6LK68"/>
<comment type="caution">
    <text evidence="1">The sequence shown here is derived from an EMBL/GenBank/DDBJ whole genome shotgun (WGS) entry which is preliminary data.</text>
</comment>